<gene>
    <name evidence="2" type="ORF">TanjilG_13971</name>
</gene>
<dbReference type="AlphaFoldDB" id="A0A1J7HQU9"/>
<evidence type="ECO:0000313" key="3">
    <source>
        <dbReference type="Proteomes" id="UP000188354"/>
    </source>
</evidence>
<feature type="compositionally biased region" description="Acidic residues" evidence="1">
    <location>
        <begin position="75"/>
        <end position="90"/>
    </location>
</feature>
<feature type="compositionally biased region" description="Acidic residues" evidence="1">
    <location>
        <begin position="14"/>
        <end position="27"/>
    </location>
</feature>
<feature type="compositionally biased region" description="Basic and acidic residues" evidence="1">
    <location>
        <begin position="34"/>
        <end position="54"/>
    </location>
</feature>
<feature type="compositionally biased region" description="Low complexity" evidence="1">
    <location>
        <begin position="1"/>
        <end position="13"/>
    </location>
</feature>
<protein>
    <submittedName>
        <fullName evidence="2">Uncharacterized protein</fullName>
    </submittedName>
</protein>
<proteinExistence type="predicted"/>
<evidence type="ECO:0000313" key="2">
    <source>
        <dbReference type="EMBL" id="OIW15044.1"/>
    </source>
</evidence>
<feature type="region of interest" description="Disordered" evidence="1">
    <location>
        <begin position="1"/>
        <end position="90"/>
    </location>
</feature>
<evidence type="ECO:0000256" key="1">
    <source>
        <dbReference type="SAM" id="MobiDB-lite"/>
    </source>
</evidence>
<name>A0A1J7HQU9_LUPAN</name>
<dbReference type="EMBL" id="CM007363">
    <property type="protein sequence ID" value="OIW15044.1"/>
    <property type="molecule type" value="Genomic_DNA"/>
</dbReference>
<dbReference type="Gramene" id="OIW15044">
    <property type="protein sequence ID" value="OIW15044"/>
    <property type="gene ID" value="TanjilG_13971"/>
</dbReference>
<accession>A0A1J7HQU9</accession>
<reference evidence="2 3" key="1">
    <citation type="journal article" date="2017" name="Plant Biotechnol. J.">
        <title>A comprehensive draft genome sequence for lupin (Lupinus angustifolius), an emerging health food: insights into plant-microbe interactions and legume evolution.</title>
        <authorList>
            <person name="Hane J.K."/>
            <person name="Ming Y."/>
            <person name="Kamphuis L.G."/>
            <person name="Nelson M.N."/>
            <person name="Garg G."/>
            <person name="Atkins C.A."/>
            <person name="Bayer P.E."/>
            <person name="Bravo A."/>
            <person name="Bringans S."/>
            <person name="Cannon S."/>
            <person name="Edwards D."/>
            <person name="Foley R."/>
            <person name="Gao L.L."/>
            <person name="Harrison M.J."/>
            <person name="Huang W."/>
            <person name="Hurgobin B."/>
            <person name="Li S."/>
            <person name="Liu C.W."/>
            <person name="McGrath A."/>
            <person name="Morahan G."/>
            <person name="Murray J."/>
            <person name="Weller J."/>
            <person name="Jian J."/>
            <person name="Singh K.B."/>
        </authorList>
    </citation>
    <scope>NUCLEOTIDE SEQUENCE [LARGE SCALE GENOMIC DNA]</scope>
    <source>
        <strain evidence="3">cv. Tanjil</strain>
        <tissue evidence="2">Whole plant</tissue>
    </source>
</reference>
<keyword evidence="3" id="KW-1185">Reference proteome</keyword>
<dbReference type="Proteomes" id="UP000188354">
    <property type="component" value="Chromosome LG03"/>
</dbReference>
<feature type="region of interest" description="Disordered" evidence="1">
    <location>
        <begin position="111"/>
        <end position="130"/>
    </location>
</feature>
<sequence length="197" mass="22369">MATVNSDDNTSSDPDPDPIEPSSEDDCNTSKRQKLGETEKSEKEENQGSDDEKVYSPIVGVPDDEEVYSPIVGVPDEETDVELDDEDESNTEELVFHLRGEEMFFIEERQKQLAEAAKQGQEDASSSSKPLPMLIIHHSEGEFFQKRAQEAKKALEDRIPGIYVHVNSRQRMEPPFTELVELDMENLAWEISVFIKH</sequence>
<organism evidence="2 3">
    <name type="scientific">Lupinus angustifolius</name>
    <name type="common">Narrow-leaved blue lupine</name>
    <dbReference type="NCBI Taxonomy" id="3871"/>
    <lineage>
        <taxon>Eukaryota</taxon>
        <taxon>Viridiplantae</taxon>
        <taxon>Streptophyta</taxon>
        <taxon>Embryophyta</taxon>
        <taxon>Tracheophyta</taxon>
        <taxon>Spermatophyta</taxon>
        <taxon>Magnoliopsida</taxon>
        <taxon>eudicotyledons</taxon>
        <taxon>Gunneridae</taxon>
        <taxon>Pentapetalae</taxon>
        <taxon>rosids</taxon>
        <taxon>fabids</taxon>
        <taxon>Fabales</taxon>
        <taxon>Fabaceae</taxon>
        <taxon>Papilionoideae</taxon>
        <taxon>50 kb inversion clade</taxon>
        <taxon>genistoids sensu lato</taxon>
        <taxon>core genistoids</taxon>
        <taxon>Genisteae</taxon>
        <taxon>Lupinus</taxon>
    </lineage>
</organism>